<dbReference type="EMBL" id="CP030759">
    <property type="protein sequence ID" value="AXA35999.1"/>
    <property type="molecule type" value="Genomic_DNA"/>
</dbReference>
<dbReference type="InterPro" id="IPR036034">
    <property type="entry name" value="PDZ_sf"/>
</dbReference>
<evidence type="ECO:0000256" key="3">
    <source>
        <dbReference type="ARBA" id="ARBA00022801"/>
    </source>
</evidence>
<comment type="similarity">
    <text evidence="1">Belongs to the peptidase S1C family.</text>
</comment>
<feature type="domain" description="PDZ" evidence="4">
    <location>
        <begin position="390"/>
        <end position="475"/>
    </location>
</feature>
<protein>
    <submittedName>
        <fullName evidence="5">Serine protease, Do/DeqQ family</fullName>
    </submittedName>
</protein>
<dbReference type="PANTHER" id="PTHR22939">
    <property type="entry name" value="SERINE PROTEASE FAMILY S1C HTRA-RELATED"/>
    <property type="match status" value="1"/>
</dbReference>
<reference evidence="5 6" key="1">
    <citation type="submission" date="2018-05" db="EMBL/GenBank/DDBJ databases">
        <title>A metagenomic window into the 2 km-deep terrestrial subsurface aquifer revealed taxonomically and functionally diverse microbial community comprising novel uncultured bacterial lineages.</title>
        <authorList>
            <person name="Kadnikov V.V."/>
            <person name="Mardanov A.V."/>
            <person name="Beletsky A.V."/>
            <person name="Banks D."/>
            <person name="Pimenov N.V."/>
            <person name="Frank Y.A."/>
            <person name="Karnachuk O.V."/>
            <person name="Ravin N.V."/>
        </authorList>
    </citation>
    <scope>NUCLEOTIDE SEQUENCE [LARGE SCALE GENOMIC DNA]</scope>
    <source>
        <strain evidence="5">BY</strain>
    </source>
</reference>
<feature type="domain" description="PDZ" evidence="4">
    <location>
        <begin position="272"/>
        <end position="363"/>
    </location>
</feature>
<dbReference type="SMART" id="SM00228">
    <property type="entry name" value="PDZ"/>
    <property type="match status" value="2"/>
</dbReference>
<dbReference type="Pfam" id="PF00595">
    <property type="entry name" value="PDZ"/>
    <property type="match status" value="1"/>
</dbReference>
<dbReference type="Pfam" id="PF13180">
    <property type="entry name" value="PDZ_2"/>
    <property type="match status" value="1"/>
</dbReference>
<dbReference type="PANTHER" id="PTHR22939:SF129">
    <property type="entry name" value="SERINE PROTEASE HTRA2, MITOCHONDRIAL"/>
    <property type="match status" value="1"/>
</dbReference>
<dbReference type="Gene3D" id="2.40.10.120">
    <property type="match status" value="1"/>
</dbReference>
<proteinExistence type="inferred from homology"/>
<evidence type="ECO:0000259" key="4">
    <source>
        <dbReference type="PROSITE" id="PS50106"/>
    </source>
</evidence>
<dbReference type="InterPro" id="IPR009003">
    <property type="entry name" value="Peptidase_S1_PA"/>
</dbReference>
<evidence type="ECO:0000256" key="1">
    <source>
        <dbReference type="ARBA" id="ARBA00010541"/>
    </source>
</evidence>
<evidence type="ECO:0000313" key="6">
    <source>
        <dbReference type="Proteomes" id="UP000262583"/>
    </source>
</evidence>
<dbReference type="PROSITE" id="PS50106">
    <property type="entry name" value="PDZ"/>
    <property type="match status" value="2"/>
</dbReference>
<dbReference type="AlphaFoldDB" id="A0A2Z4Y4U1"/>
<organism evidence="5 6">
    <name type="scientific">Sumerlaea chitinivorans</name>
    <dbReference type="NCBI Taxonomy" id="2250252"/>
    <lineage>
        <taxon>Bacteria</taxon>
        <taxon>Candidatus Sumerlaeota</taxon>
        <taxon>Candidatus Sumerlaeia</taxon>
        <taxon>Candidatus Sumerlaeales</taxon>
        <taxon>Candidatus Sumerlaeaceae</taxon>
        <taxon>Candidatus Sumerlaea</taxon>
    </lineage>
</organism>
<dbReference type="GO" id="GO:0004252">
    <property type="term" value="F:serine-type endopeptidase activity"/>
    <property type="evidence" value="ECO:0007669"/>
    <property type="project" value="InterPro"/>
</dbReference>
<accession>A0A2Z4Y4U1</accession>
<name>A0A2Z4Y4U1_SUMC1</name>
<gene>
    <name evidence="5" type="ORF">BRCON_1222</name>
</gene>
<dbReference type="SUPFAM" id="SSF50494">
    <property type="entry name" value="Trypsin-like serine proteases"/>
    <property type="match status" value="1"/>
</dbReference>
<dbReference type="PRINTS" id="PR00834">
    <property type="entry name" value="PROTEASES2C"/>
</dbReference>
<dbReference type="Proteomes" id="UP000262583">
    <property type="component" value="Chromosome"/>
</dbReference>
<evidence type="ECO:0000313" key="5">
    <source>
        <dbReference type="EMBL" id="AXA35999.1"/>
    </source>
</evidence>
<keyword evidence="3" id="KW-0378">Hydrolase</keyword>
<dbReference type="Pfam" id="PF13365">
    <property type="entry name" value="Trypsin_2"/>
    <property type="match status" value="1"/>
</dbReference>
<dbReference type="Gene3D" id="2.30.42.10">
    <property type="match status" value="2"/>
</dbReference>
<keyword evidence="2 5" id="KW-0645">Protease</keyword>
<evidence type="ECO:0000256" key="2">
    <source>
        <dbReference type="ARBA" id="ARBA00022670"/>
    </source>
</evidence>
<dbReference type="GO" id="GO:0006508">
    <property type="term" value="P:proteolysis"/>
    <property type="evidence" value="ECO:0007669"/>
    <property type="project" value="UniProtKB-KW"/>
</dbReference>
<dbReference type="SUPFAM" id="SSF50156">
    <property type="entry name" value="PDZ domain-like"/>
    <property type="match status" value="2"/>
</dbReference>
<sequence>MFMRKDGLRLCVFATLLVALSGFVRADQVITRETFRNVARKVSPAVVNVKVRSNIQFSASAPSKLILPPGLGLDEGLREELERLHEQFSPYMTPRDEEEFKYARSASGVIIRPEGYIVTSNHVIEDVDPASLEVSLPDGRTFTNVELVGTDKLTDLAVLKIDGKDLPSATWGDSDKLEVGDMVVAIGNPLDFTNSVSEGIISAKHRVIRKAPIEDLLQTTAMINPGNSGGALVNLDGEVVGINMAIATSTGMWSGLGFAIPSKTARDVTDQIIAKGRVSRGYLGIEMDPLRNALARQLNYDGKYGIVVKNVNKGTPAEQAGLQRYDIIAKVNGVEIKDIDDMHRNIGTRAPGDTVELEVWRDEGGSKPVKKIIRVQLGERPTEKELAARNRAIEQPLPGKKVSPELLGLVVSVAPDKRGLIIDDVESGSPAARGGLAKGDRILQVNKQDVNSVEELRGALRKSSGEGHLFFIERDGSSAMVTISEKP</sequence>
<dbReference type="InterPro" id="IPR001940">
    <property type="entry name" value="Peptidase_S1C"/>
</dbReference>
<dbReference type="InterPro" id="IPR001478">
    <property type="entry name" value="PDZ"/>
</dbReference>
<dbReference type="KEGG" id="schv:BRCON_1222"/>